<dbReference type="Gramene" id="mRNA:HanXRQr2_Chr09g0372451">
    <property type="protein sequence ID" value="CDS:HanXRQr2_Chr09g0372451.1"/>
    <property type="gene ID" value="HanXRQr2_Chr09g0372451"/>
</dbReference>
<reference evidence="1" key="2">
    <citation type="submission" date="2020-06" db="EMBL/GenBank/DDBJ databases">
        <title>Helianthus annuus Genome sequencing and assembly Release 2.</title>
        <authorList>
            <person name="Gouzy J."/>
            <person name="Langlade N."/>
            <person name="Munos S."/>
        </authorList>
    </citation>
    <scope>NUCLEOTIDE SEQUENCE</scope>
    <source>
        <tissue evidence="1">Leaves</tissue>
    </source>
</reference>
<dbReference type="EMBL" id="MNCJ02000324">
    <property type="protein sequence ID" value="KAF5789538.1"/>
    <property type="molecule type" value="Genomic_DNA"/>
</dbReference>
<proteinExistence type="predicted"/>
<evidence type="ECO:0000313" key="2">
    <source>
        <dbReference type="Proteomes" id="UP000215914"/>
    </source>
</evidence>
<gene>
    <name evidence="1" type="ORF">HanXRQr2_Chr09g0372451</name>
</gene>
<protein>
    <submittedName>
        <fullName evidence="1">Uncharacterized protein</fullName>
    </submittedName>
</protein>
<dbReference type="Proteomes" id="UP000215914">
    <property type="component" value="Unassembled WGS sequence"/>
</dbReference>
<dbReference type="AlphaFoldDB" id="A0A9K3I3B0"/>
<sequence length="83" mass="8982">MVSSAPMSYAINNHWWSTSAITILGAANARAADMVTMPMGPAPKIETLLSGLISTRLQSWTPTLSGSHMAPCPFFQTRIIWCS</sequence>
<organism evidence="1 2">
    <name type="scientific">Helianthus annuus</name>
    <name type="common">Common sunflower</name>
    <dbReference type="NCBI Taxonomy" id="4232"/>
    <lineage>
        <taxon>Eukaryota</taxon>
        <taxon>Viridiplantae</taxon>
        <taxon>Streptophyta</taxon>
        <taxon>Embryophyta</taxon>
        <taxon>Tracheophyta</taxon>
        <taxon>Spermatophyta</taxon>
        <taxon>Magnoliopsida</taxon>
        <taxon>eudicotyledons</taxon>
        <taxon>Gunneridae</taxon>
        <taxon>Pentapetalae</taxon>
        <taxon>asterids</taxon>
        <taxon>campanulids</taxon>
        <taxon>Asterales</taxon>
        <taxon>Asteraceae</taxon>
        <taxon>Asteroideae</taxon>
        <taxon>Heliantheae alliance</taxon>
        <taxon>Heliantheae</taxon>
        <taxon>Helianthus</taxon>
    </lineage>
</organism>
<comment type="caution">
    <text evidence="1">The sequence shown here is derived from an EMBL/GenBank/DDBJ whole genome shotgun (WGS) entry which is preliminary data.</text>
</comment>
<evidence type="ECO:0000313" key="1">
    <source>
        <dbReference type="EMBL" id="KAF5789538.1"/>
    </source>
</evidence>
<name>A0A9K3I3B0_HELAN</name>
<accession>A0A9K3I3B0</accession>
<keyword evidence="2" id="KW-1185">Reference proteome</keyword>
<reference evidence="1" key="1">
    <citation type="journal article" date="2017" name="Nature">
        <title>The sunflower genome provides insights into oil metabolism, flowering and Asterid evolution.</title>
        <authorList>
            <person name="Badouin H."/>
            <person name="Gouzy J."/>
            <person name="Grassa C.J."/>
            <person name="Murat F."/>
            <person name="Staton S.E."/>
            <person name="Cottret L."/>
            <person name="Lelandais-Briere C."/>
            <person name="Owens G.L."/>
            <person name="Carrere S."/>
            <person name="Mayjonade B."/>
            <person name="Legrand L."/>
            <person name="Gill N."/>
            <person name="Kane N.C."/>
            <person name="Bowers J.E."/>
            <person name="Hubner S."/>
            <person name="Bellec A."/>
            <person name="Berard A."/>
            <person name="Berges H."/>
            <person name="Blanchet N."/>
            <person name="Boniface M.C."/>
            <person name="Brunel D."/>
            <person name="Catrice O."/>
            <person name="Chaidir N."/>
            <person name="Claudel C."/>
            <person name="Donnadieu C."/>
            <person name="Faraut T."/>
            <person name="Fievet G."/>
            <person name="Helmstetter N."/>
            <person name="King M."/>
            <person name="Knapp S.J."/>
            <person name="Lai Z."/>
            <person name="Le Paslier M.C."/>
            <person name="Lippi Y."/>
            <person name="Lorenzon L."/>
            <person name="Mandel J.R."/>
            <person name="Marage G."/>
            <person name="Marchand G."/>
            <person name="Marquand E."/>
            <person name="Bret-Mestries E."/>
            <person name="Morien E."/>
            <person name="Nambeesan S."/>
            <person name="Nguyen T."/>
            <person name="Pegot-Espagnet P."/>
            <person name="Pouilly N."/>
            <person name="Raftis F."/>
            <person name="Sallet E."/>
            <person name="Schiex T."/>
            <person name="Thomas J."/>
            <person name="Vandecasteele C."/>
            <person name="Vares D."/>
            <person name="Vear F."/>
            <person name="Vautrin S."/>
            <person name="Crespi M."/>
            <person name="Mangin B."/>
            <person name="Burke J.M."/>
            <person name="Salse J."/>
            <person name="Munos S."/>
            <person name="Vincourt P."/>
            <person name="Rieseberg L.H."/>
            <person name="Langlade N.B."/>
        </authorList>
    </citation>
    <scope>NUCLEOTIDE SEQUENCE</scope>
    <source>
        <tissue evidence="1">Leaves</tissue>
    </source>
</reference>